<evidence type="ECO:0000313" key="3">
    <source>
        <dbReference type="Proteomes" id="UP000017747"/>
    </source>
</evidence>
<dbReference type="eggNOG" id="COG1418">
    <property type="taxonomic scope" value="Bacteria"/>
</dbReference>
<dbReference type="OrthoDB" id="155250at2"/>
<dbReference type="EMBL" id="AXUN02000146">
    <property type="protein sequence ID" value="ETA81223.1"/>
    <property type="molecule type" value="Genomic_DNA"/>
</dbReference>
<dbReference type="GO" id="GO:0016787">
    <property type="term" value="F:hydrolase activity"/>
    <property type="evidence" value="ECO:0007669"/>
    <property type="project" value="UniProtKB-KW"/>
</dbReference>
<comment type="caution">
    <text evidence="2">The sequence shown here is derived from an EMBL/GenBank/DDBJ whole genome shotgun (WGS) entry which is preliminary data.</text>
</comment>
<keyword evidence="3" id="KW-1185">Reference proteome</keyword>
<gene>
    <name evidence="2" type="ORF">T472_0207840</name>
</gene>
<dbReference type="PATRIC" id="fig|994573.3.peg.1459"/>
<name>V7I5S2_9CLOT</name>
<dbReference type="CDD" id="cd00077">
    <property type="entry name" value="HDc"/>
    <property type="match status" value="1"/>
</dbReference>
<feature type="domain" description="HD" evidence="1">
    <location>
        <begin position="20"/>
        <end position="115"/>
    </location>
</feature>
<evidence type="ECO:0000313" key="2">
    <source>
        <dbReference type="EMBL" id="ETA81223.1"/>
    </source>
</evidence>
<proteinExistence type="predicted"/>
<keyword evidence="2" id="KW-0378">Hydrolase</keyword>
<protein>
    <submittedName>
        <fullName evidence="2">HD family phosphohydrolase</fullName>
    </submittedName>
</protein>
<sequence length="163" mass="18592">MRSGKVIDAMIRYYAGDVRRINHFLKVYGFSKAIGEMEGLDDRTQEILEVTAATHDIGIKNSEEKYGNCSGAHQQVEGPPEARKLLEGIGFEEDIIERVCFIISRHHTYKDIQGIDYQILVEADFLVNAFEDKLQEAAIKSFRDKVFRTGTGKVFLERLYGEI</sequence>
<dbReference type="RefSeq" id="WP_023387209.1">
    <property type="nucleotide sequence ID" value="NZ_AXUN02000146.1"/>
</dbReference>
<dbReference type="InterPro" id="IPR006674">
    <property type="entry name" value="HD_domain"/>
</dbReference>
<dbReference type="AlphaFoldDB" id="V7I5S2"/>
<organism evidence="2 3">
    <name type="scientific">Youngiibacter fragilis 232.1</name>
    <dbReference type="NCBI Taxonomy" id="994573"/>
    <lineage>
        <taxon>Bacteria</taxon>
        <taxon>Bacillati</taxon>
        <taxon>Bacillota</taxon>
        <taxon>Clostridia</taxon>
        <taxon>Eubacteriales</taxon>
        <taxon>Clostridiaceae</taxon>
        <taxon>Youngiibacter</taxon>
    </lineage>
</organism>
<dbReference type="STRING" id="994573.T472_0207840"/>
<dbReference type="InterPro" id="IPR003607">
    <property type="entry name" value="HD/PDEase_dom"/>
</dbReference>
<evidence type="ECO:0000259" key="1">
    <source>
        <dbReference type="Pfam" id="PF01966"/>
    </source>
</evidence>
<dbReference type="Gene3D" id="1.10.3210.10">
    <property type="entry name" value="Hypothetical protein af1432"/>
    <property type="match status" value="1"/>
</dbReference>
<dbReference type="SUPFAM" id="SSF109604">
    <property type="entry name" value="HD-domain/PDEase-like"/>
    <property type="match status" value="1"/>
</dbReference>
<reference evidence="2 3" key="1">
    <citation type="journal article" date="2014" name="Genome Announc.">
        <title>Genome Sequence of Youngiibacter fragilis, the Type Strain of the Genus Youngiibacter.</title>
        <authorList>
            <person name="Wawrik C.B."/>
            <person name="Callaghan A.V."/>
            <person name="Stamps B.W."/>
            <person name="Wawrik B."/>
        </authorList>
    </citation>
    <scope>NUCLEOTIDE SEQUENCE [LARGE SCALE GENOMIC DNA]</scope>
    <source>
        <strain evidence="2 3">232.1</strain>
    </source>
</reference>
<accession>V7I5S2</accession>
<dbReference type="Proteomes" id="UP000017747">
    <property type="component" value="Unassembled WGS sequence"/>
</dbReference>
<dbReference type="Pfam" id="PF01966">
    <property type="entry name" value="HD"/>
    <property type="match status" value="1"/>
</dbReference>